<dbReference type="Gene3D" id="1.20.1260.10">
    <property type="match status" value="2"/>
</dbReference>
<protein>
    <submittedName>
        <fullName evidence="1">DUF3231 family protein</fullName>
    </submittedName>
</protein>
<comment type="caution">
    <text evidence="1">The sequence shown here is derived from an EMBL/GenBank/DDBJ whole genome shotgun (WGS) entry which is preliminary data.</text>
</comment>
<accession>A0ABU6NZL4</accession>
<reference evidence="1 2" key="1">
    <citation type="submission" date="2023-03" db="EMBL/GenBank/DDBJ databases">
        <title>Bacillus Genome Sequencing.</title>
        <authorList>
            <person name="Dunlap C."/>
        </authorList>
    </citation>
    <scope>NUCLEOTIDE SEQUENCE [LARGE SCALE GENOMIC DNA]</scope>
    <source>
        <strain evidence="1 2">NRS-1717</strain>
    </source>
</reference>
<dbReference type="RefSeq" id="WP_066234624.1">
    <property type="nucleotide sequence ID" value="NZ_JARTFQ010000005.1"/>
</dbReference>
<organism evidence="1 2">
    <name type="scientific">Metabacillus fastidiosus</name>
    <dbReference type="NCBI Taxonomy" id="1458"/>
    <lineage>
        <taxon>Bacteria</taxon>
        <taxon>Bacillati</taxon>
        <taxon>Bacillota</taxon>
        <taxon>Bacilli</taxon>
        <taxon>Bacillales</taxon>
        <taxon>Bacillaceae</taxon>
        <taxon>Metabacillus</taxon>
    </lineage>
</organism>
<evidence type="ECO:0000313" key="1">
    <source>
        <dbReference type="EMBL" id="MED4402540.1"/>
    </source>
</evidence>
<dbReference type="GeneID" id="301142877"/>
<dbReference type="Pfam" id="PF11553">
    <property type="entry name" value="DUF3231"/>
    <property type="match status" value="2"/>
</dbReference>
<name>A0ABU6NZL4_9BACI</name>
<proteinExistence type="predicted"/>
<dbReference type="Proteomes" id="UP001342826">
    <property type="component" value="Unassembled WGS sequence"/>
</dbReference>
<keyword evidence="2" id="KW-1185">Reference proteome</keyword>
<dbReference type="InterPro" id="IPR012347">
    <property type="entry name" value="Ferritin-like"/>
</dbReference>
<dbReference type="EMBL" id="JARTFS010000012">
    <property type="protein sequence ID" value="MED4402540.1"/>
    <property type="molecule type" value="Genomic_DNA"/>
</dbReference>
<gene>
    <name evidence="1" type="ORF">P9271_14575</name>
</gene>
<evidence type="ECO:0000313" key="2">
    <source>
        <dbReference type="Proteomes" id="UP001342826"/>
    </source>
</evidence>
<dbReference type="InterPro" id="IPR021617">
    <property type="entry name" value="DUF3231"/>
</dbReference>
<sequence>MSDKVKMSSTELGALWTTYQKKTMIMRILESFIEKSDDPKSKNLMSELWEQLNSKVIEIKTMLHNEGAAPPIGFTKEDINLDAPKLFENGFDIMFCRILKEISMGMYVLHLTISYRKDIIKLYKELTELTQTYYDLFTEYLLEKGLLPRPTYVNMPKSVDYLTDKSYLKGSNFLGHKRPLNTVEFGLLYHAFETNITGIQLMTGFAQCAKNEEVKRYFIKGRELSKEILKETGEIFLQNDIQPPATPGGTITSSQEAPYSEKLMMFCTYLLGGFSIGSQGFSTIFNLRNDLMVKTGVFGKDIYEFTREGITIMISNGWMEEPPRMDIHHLNNQ</sequence>